<dbReference type="AlphaFoldDB" id="A0A845AXK8"/>
<dbReference type="Pfam" id="PF11720">
    <property type="entry name" value="Inhibitor_I78"/>
    <property type="match status" value="1"/>
</dbReference>
<accession>A0A845AXK8</accession>
<evidence type="ECO:0000313" key="4">
    <source>
        <dbReference type="Proteomes" id="UP000431922"/>
    </source>
</evidence>
<reference evidence="3 4" key="1">
    <citation type="submission" date="2019-12" db="EMBL/GenBank/DDBJ databases">
        <title>Genomic-based taxomic classification of the family Erythrobacteraceae.</title>
        <authorList>
            <person name="Xu L."/>
        </authorList>
    </citation>
    <scope>NUCLEOTIDE SEQUENCE [LARGE SCALE GENOMIC DNA]</scope>
    <source>
        <strain evidence="3 4">KCTC 42453</strain>
    </source>
</reference>
<feature type="chain" id="PRO_5032609315" description="Peptidase inhibitor I78 family protein" evidence="2">
    <location>
        <begin position="21"/>
        <end position="152"/>
    </location>
</feature>
<dbReference type="InterPro" id="IPR021719">
    <property type="entry name" value="Prot_inh_I78"/>
</dbReference>
<dbReference type="OrthoDB" id="8724542at2"/>
<dbReference type="EMBL" id="WTYL01000001">
    <property type="protein sequence ID" value="MXP43741.1"/>
    <property type="molecule type" value="Genomic_DNA"/>
</dbReference>
<feature type="signal peptide" evidence="2">
    <location>
        <begin position="1"/>
        <end position="20"/>
    </location>
</feature>
<name>A0A845AXK8_9SPHN</name>
<evidence type="ECO:0000313" key="3">
    <source>
        <dbReference type="EMBL" id="MXP43741.1"/>
    </source>
</evidence>
<protein>
    <recommendedName>
        <fullName evidence="5">Peptidase inhibitor I78 family protein</fullName>
    </recommendedName>
</protein>
<keyword evidence="4" id="KW-1185">Reference proteome</keyword>
<dbReference type="PROSITE" id="PS51257">
    <property type="entry name" value="PROKAR_LIPOPROTEIN"/>
    <property type="match status" value="1"/>
</dbReference>
<dbReference type="Gene3D" id="3.30.10.10">
    <property type="entry name" value="Trypsin Inhibitor V, subunit A"/>
    <property type="match status" value="1"/>
</dbReference>
<gene>
    <name evidence="3" type="ORF">GRI65_04620</name>
</gene>
<dbReference type="Proteomes" id="UP000431922">
    <property type="component" value="Unassembled WGS sequence"/>
</dbReference>
<evidence type="ECO:0000256" key="1">
    <source>
        <dbReference type="SAM" id="MobiDB-lite"/>
    </source>
</evidence>
<sequence>MTTIYRKFSRLCLLPLPVFALLAACGGSAEQTETAEEYATRINGTSPIAAATGPAPQGSPNVAAPLPGAAPGPVEPRTPTDPSSSSCGATAAAEFLGQADSAPLRLQIAEKSQPRGGIRFIRPGEAQTQDFNNNRLNVMMDAGGIIRDFRCG</sequence>
<evidence type="ECO:0008006" key="5">
    <source>
        <dbReference type="Google" id="ProtNLM"/>
    </source>
</evidence>
<dbReference type="RefSeq" id="WP_160755321.1">
    <property type="nucleotide sequence ID" value="NZ_WTYL01000001.1"/>
</dbReference>
<organism evidence="3 4">
    <name type="scientific">Allopontixanthobacter sediminis</name>
    <dbReference type="NCBI Taxonomy" id="1689985"/>
    <lineage>
        <taxon>Bacteria</taxon>
        <taxon>Pseudomonadati</taxon>
        <taxon>Pseudomonadota</taxon>
        <taxon>Alphaproteobacteria</taxon>
        <taxon>Sphingomonadales</taxon>
        <taxon>Erythrobacteraceae</taxon>
        <taxon>Allopontixanthobacter</taxon>
    </lineage>
</organism>
<evidence type="ECO:0000256" key="2">
    <source>
        <dbReference type="SAM" id="SignalP"/>
    </source>
</evidence>
<keyword evidence="2" id="KW-0732">Signal</keyword>
<feature type="region of interest" description="Disordered" evidence="1">
    <location>
        <begin position="46"/>
        <end position="91"/>
    </location>
</feature>
<comment type="caution">
    <text evidence="3">The sequence shown here is derived from an EMBL/GenBank/DDBJ whole genome shotgun (WGS) entry which is preliminary data.</text>
</comment>
<proteinExistence type="predicted"/>